<keyword evidence="5 7" id="KW-1133">Transmembrane helix</keyword>
<dbReference type="Pfam" id="PF00528">
    <property type="entry name" value="BPD_transp_1"/>
    <property type="match status" value="1"/>
</dbReference>
<evidence type="ECO:0000313" key="9">
    <source>
        <dbReference type="EMBL" id="GAA0365852.1"/>
    </source>
</evidence>
<keyword evidence="3" id="KW-1003">Cell membrane</keyword>
<dbReference type="Proteomes" id="UP001501166">
    <property type="component" value="Unassembled WGS sequence"/>
</dbReference>
<comment type="caution">
    <text evidence="9">The sequence shown here is derived from an EMBL/GenBank/DDBJ whole genome shotgun (WGS) entry which is preliminary data.</text>
</comment>
<name>A0ABP3HDR7_9LACT</name>
<feature type="transmembrane region" description="Helical" evidence="7">
    <location>
        <begin position="119"/>
        <end position="141"/>
    </location>
</feature>
<dbReference type="RefSeq" id="WP_343755774.1">
    <property type="nucleotide sequence ID" value="NZ_BAAACW010000110.1"/>
</dbReference>
<evidence type="ECO:0000256" key="5">
    <source>
        <dbReference type="ARBA" id="ARBA00022989"/>
    </source>
</evidence>
<keyword evidence="4 7" id="KW-0812">Transmembrane</keyword>
<sequence length="304" mass="34313">MENTLNKPKKKRKFFEGYTLFDYVVIILLTLLSIVIIYPFWNQIVLSFSHSSTTTSLGVSLWPEQWSLEAYQFIFSYGDVGLAYLNTIIRTVLGTLLITGVTILAAYPLSRDDLPFRGVFMGLFLVAMFMQGGMIPDYLIVRELGLLNTRMALILPRALNVMFIIIMRNFFKSISPEIEESATMDGATPFQILYKIILPLSKPIVVTIAMWAAVYHWNEWFHAQVYIQDSSLDVLQTMVRQMLIDVDPSRMQNQVSGVGGQAAELLLTNVRAATVMVSIGPIILVYPFAQKYFIKGLQLGAVKG</sequence>
<feature type="transmembrane region" description="Helical" evidence="7">
    <location>
        <begin position="270"/>
        <end position="289"/>
    </location>
</feature>
<keyword evidence="10" id="KW-1185">Reference proteome</keyword>
<proteinExistence type="inferred from homology"/>
<dbReference type="SUPFAM" id="SSF161098">
    <property type="entry name" value="MetI-like"/>
    <property type="match status" value="1"/>
</dbReference>
<comment type="subcellular location">
    <subcellularLocation>
        <location evidence="1 7">Cell membrane</location>
        <topology evidence="1 7">Multi-pass membrane protein</topology>
    </subcellularLocation>
</comment>
<protein>
    <submittedName>
        <fullName evidence="9">Carbohydrate ABC transporter permease</fullName>
    </submittedName>
</protein>
<evidence type="ECO:0000256" key="2">
    <source>
        <dbReference type="ARBA" id="ARBA00022448"/>
    </source>
</evidence>
<dbReference type="InterPro" id="IPR000515">
    <property type="entry name" value="MetI-like"/>
</dbReference>
<keyword evidence="6 7" id="KW-0472">Membrane</keyword>
<comment type="similarity">
    <text evidence="7">Belongs to the binding-protein-dependent transport system permease family.</text>
</comment>
<dbReference type="EMBL" id="BAAACW010000110">
    <property type="protein sequence ID" value="GAA0365852.1"/>
    <property type="molecule type" value="Genomic_DNA"/>
</dbReference>
<dbReference type="PANTHER" id="PTHR43744">
    <property type="entry name" value="ABC TRANSPORTER PERMEASE PROTEIN MG189-RELATED-RELATED"/>
    <property type="match status" value="1"/>
</dbReference>
<keyword evidence="2 7" id="KW-0813">Transport</keyword>
<feature type="transmembrane region" description="Helical" evidence="7">
    <location>
        <begin position="88"/>
        <end position="107"/>
    </location>
</feature>
<evidence type="ECO:0000313" key="10">
    <source>
        <dbReference type="Proteomes" id="UP001501166"/>
    </source>
</evidence>
<accession>A0ABP3HDR7</accession>
<dbReference type="PROSITE" id="PS50928">
    <property type="entry name" value="ABC_TM1"/>
    <property type="match status" value="1"/>
</dbReference>
<evidence type="ECO:0000256" key="7">
    <source>
        <dbReference type="RuleBase" id="RU363032"/>
    </source>
</evidence>
<dbReference type="InterPro" id="IPR035906">
    <property type="entry name" value="MetI-like_sf"/>
</dbReference>
<evidence type="ECO:0000256" key="4">
    <source>
        <dbReference type="ARBA" id="ARBA00022692"/>
    </source>
</evidence>
<feature type="transmembrane region" description="Helical" evidence="7">
    <location>
        <begin position="20"/>
        <end position="41"/>
    </location>
</feature>
<feature type="transmembrane region" description="Helical" evidence="7">
    <location>
        <begin position="192"/>
        <end position="214"/>
    </location>
</feature>
<dbReference type="PANTHER" id="PTHR43744:SF9">
    <property type="entry name" value="POLYGALACTURONAN_RHAMNOGALACTURONAN TRANSPORT SYSTEM PERMEASE PROTEIN YTCP"/>
    <property type="match status" value="1"/>
</dbReference>
<evidence type="ECO:0000256" key="6">
    <source>
        <dbReference type="ARBA" id="ARBA00023136"/>
    </source>
</evidence>
<reference evidence="10" key="1">
    <citation type="journal article" date="2019" name="Int. J. Syst. Evol. Microbiol.">
        <title>The Global Catalogue of Microorganisms (GCM) 10K type strain sequencing project: providing services to taxonomists for standard genome sequencing and annotation.</title>
        <authorList>
            <consortium name="The Broad Institute Genomics Platform"/>
            <consortium name="The Broad Institute Genome Sequencing Center for Infectious Disease"/>
            <person name="Wu L."/>
            <person name="Ma J."/>
        </authorList>
    </citation>
    <scope>NUCLEOTIDE SEQUENCE [LARGE SCALE GENOMIC DNA]</scope>
    <source>
        <strain evidence="10">JCM 12662</strain>
    </source>
</reference>
<evidence type="ECO:0000256" key="1">
    <source>
        <dbReference type="ARBA" id="ARBA00004651"/>
    </source>
</evidence>
<gene>
    <name evidence="9" type="ORF">GCM10008932_17560</name>
</gene>
<organism evidence="9 10">
    <name type="scientific">Alkalibacterium iburiense</name>
    <dbReference type="NCBI Taxonomy" id="290589"/>
    <lineage>
        <taxon>Bacteria</taxon>
        <taxon>Bacillati</taxon>
        <taxon>Bacillota</taxon>
        <taxon>Bacilli</taxon>
        <taxon>Lactobacillales</taxon>
        <taxon>Carnobacteriaceae</taxon>
        <taxon>Alkalibacterium</taxon>
    </lineage>
</organism>
<evidence type="ECO:0000259" key="8">
    <source>
        <dbReference type="PROSITE" id="PS50928"/>
    </source>
</evidence>
<dbReference type="Gene3D" id="1.10.3720.10">
    <property type="entry name" value="MetI-like"/>
    <property type="match status" value="1"/>
</dbReference>
<feature type="transmembrane region" description="Helical" evidence="7">
    <location>
        <begin position="153"/>
        <end position="171"/>
    </location>
</feature>
<evidence type="ECO:0000256" key="3">
    <source>
        <dbReference type="ARBA" id="ARBA00022475"/>
    </source>
</evidence>
<dbReference type="CDD" id="cd06261">
    <property type="entry name" value="TM_PBP2"/>
    <property type="match status" value="1"/>
</dbReference>
<feature type="domain" description="ABC transmembrane type-1" evidence="8">
    <location>
        <begin position="84"/>
        <end position="277"/>
    </location>
</feature>